<sequence>MGEDKPEGDGEEVAIEVPIQPGEPVAAVDASIEPPYGWVVCIAMHLINGFTWGIIASYGVYLSYYIDNSIFPGASDLDYTFIGGVNFACAMLCGPIVNMFVRRLGTHIPMYCGCVMFAGGFVAASFATEYWHLILTQGILVGLGTGFSWLPATPILPQWFNRNRSLAQGIAAAGSGIGGVIFSAATTPMIENLSLAWSLRITGILAFVVLFTACSLIRDRNKTIRPSYKPIDTELLKRYQVWLLIFYTFFSILGYIVAIYSLGKSAVQYHSNMKLIYFLGAFATSLGLTQDQGGTVITIMNVGTAFGRPFIGVLSDRFGRMTVACVLTASNTLLSYAIWIPANSYGVLIFFALTVGATSGVYWGTIAPLCAEVVELKELPSALSLMWVTVSMPALFSEAIALEIRRPHSSRPYLWPQIYTGLVFLIAGGFMFELRRQKWGFRRERHR</sequence>
<keyword evidence="3" id="KW-1133">Transmembrane helix</keyword>
<feature type="transmembrane region" description="Helical" evidence="3">
    <location>
        <begin position="239"/>
        <end position="263"/>
    </location>
</feature>
<comment type="subcellular location">
    <subcellularLocation>
        <location evidence="1">Membrane</location>
        <topology evidence="1">Multi-pass membrane protein</topology>
    </subcellularLocation>
</comment>
<reference evidence="5 6" key="1">
    <citation type="submission" date="2016-03" db="EMBL/GenBank/DDBJ databases">
        <title>Draft genome sequence of the Fonsecaea monophora CBS 269.37.</title>
        <authorList>
            <person name="Bombassaro A."/>
            <person name="Vinicius W.A."/>
            <person name="De Hoog S."/>
            <person name="Sun J."/>
            <person name="Souza E.M."/>
            <person name="Raittz R.T."/>
            <person name="Costa F."/>
            <person name="Leao A.C."/>
            <person name="Tadra-Sfeir M.Z."/>
            <person name="Baura V."/>
            <person name="Balsanelli E."/>
            <person name="Pedrosa F.O."/>
            <person name="Moreno L.F."/>
            <person name="Steffens M.B."/>
            <person name="Xi L."/>
            <person name="Bocca A.L."/>
            <person name="Felipe M.S."/>
            <person name="Teixeira M."/>
            <person name="Telles Filho F.Q."/>
            <person name="Azevedo C.M."/>
            <person name="Gomes R."/>
            <person name="Vicente V.A."/>
        </authorList>
    </citation>
    <scope>NUCLEOTIDE SEQUENCE [LARGE SCALE GENOMIC DNA]</scope>
    <source>
        <strain evidence="5 6">CBS 269.37</strain>
    </source>
</reference>
<feature type="transmembrane region" description="Helical" evidence="3">
    <location>
        <begin position="165"/>
        <end position="185"/>
    </location>
</feature>
<feature type="transmembrane region" description="Helical" evidence="3">
    <location>
        <begin position="133"/>
        <end position="153"/>
    </location>
</feature>
<dbReference type="InterPro" id="IPR050327">
    <property type="entry name" value="Proton-linked_MCT"/>
</dbReference>
<comment type="similarity">
    <text evidence="2">Belongs to the major facilitator superfamily. Monocarboxylate porter (TC 2.A.1.13) family.</text>
</comment>
<dbReference type="GO" id="GO:0016020">
    <property type="term" value="C:membrane"/>
    <property type="evidence" value="ECO:0007669"/>
    <property type="project" value="UniProtKB-SubCell"/>
</dbReference>
<keyword evidence="3" id="KW-0812">Transmembrane</keyword>
<evidence type="ECO:0000259" key="4">
    <source>
        <dbReference type="PROSITE" id="PS50850"/>
    </source>
</evidence>
<feature type="transmembrane region" description="Helical" evidence="3">
    <location>
        <begin position="36"/>
        <end position="61"/>
    </location>
</feature>
<feature type="transmembrane region" description="Helical" evidence="3">
    <location>
        <begin position="414"/>
        <end position="434"/>
    </location>
</feature>
<dbReference type="Proteomes" id="UP000077002">
    <property type="component" value="Unassembled WGS sequence"/>
</dbReference>
<feature type="transmembrane region" description="Helical" evidence="3">
    <location>
        <begin position="197"/>
        <end position="218"/>
    </location>
</feature>
<dbReference type="PROSITE" id="PS50850">
    <property type="entry name" value="MFS"/>
    <property type="match status" value="1"/>
</dbReference>
<feature type="domain" description="Major facilitator superfamily (MFS) profile" evidence="4">
    <location>
        <begin position="247"/>
        <end position="447"/>
    </location>
</feature>
<dbReference type="CDD" id="cd17352">
    <property type="entry name" value="MFS_MCT_SLC16"/>
    <property type="match status" value="1"/>
</dbReference>
<dbReference type="EMBL" id="LVKK01000002">
    <property type="protein sequence ID" value="OAG45121.1"/>
    <property type="molecule type" value="Genomic_DNA"/>
</dbReference>
<dbReference type="PANTHER" id="PTHR11360">
    <property type="entry name" value="MONOCARBOXYLATE TRANSPORTER"/>
    <property type="match status" value="1"/>
</dbReference>
<dbReference type="SUPFAM" id="SSF103473">
    <property type="entry name" value="MFS general substrate transporter"/>
    <property type="match status" value="1"/>
</dbReference>
<feature type="transmembrane region" description="Helical" evidence="3">
    <location>
        <begin position="345"/>
        <end position="370"/>
    </location>
</feature>
<feature type="transmembrane region" description="Helical" evidence="3">
    <location>
        <begin position="275"/>
        <end position="300"/>
    </location>
</feature>
<evidence type="ECO:0000313" key="6">
    <source>
        <dbReference type="Proteomes" id="UP000077002"/>
    </source>
</evidence>
<feature type="transmembrane region" description="Helical" evidence="3">
    <location>
        <begin position="81"/>
        <end position="101"/>
    </location>
</feature>
<dbReference type="RefSeq" id="XP_022517073.1">
    <property type="nucleotide sequence ID" value="XM_022650459.1"/>
</dbReference>
<dbReference type="InterPro" id="IPR011701">
    <property type="entry name" value="MFS"/>
</dbReference>
<feature type="transmembrane region" description="Helical" evidence="3">
    <location>
        <begin position="321"/>
        <end position="339"/>
    </location>
</feature>
<dbReference type="AlphaFoldDB" id="A0A177FMU5"/>
<evidence type="ECO:0000256" key="2">
    <source>
        <dbReference type="ARBA" id="ARBA00006727"/>
    </source>
</evidence>
<dbReference type="GeneID" id="34595651"/>
<accession>A0A177FMU5</accession>
<keyword evidence="6" id="KW-1185">Reference proteome</keyword>
<evidence type="ECO:0000256" key="3">
    <source>
        <dbReference type="SAM" id="Phobius"/>
    </source>
</evidence>
<feature type="transmembrane region" description="Helical" evidence="3">
    <location>
        <begin position="108"/>
        <end position="127"/>
    </location>
</feature>
<dbReference type="Gene3D" id="1.20.1250.20">
    <property type="entry name" value="MFS general substrate transporter like domains"/>
    <property type="match status" value="2"/>
</dbReference>
<evidence type="ECO:0000313" key="5">
    <source>
        <dbReference type="EMBL" id="OAG45121.1"/>
    </source>
</evidence>
<evidence type="ECO:0000256" key="1">
    <source>
        <dbReference type="ARBA" id="ARBA00004141"/>
    </source>
</evidence>
<organism evidence="5 6">
    <name type="scientific">Fonsecaea monophora</name>
    <dbReference type="NCBI Taxonomy" id="254056"/>
    <lineage>
        <taxon>Eukaryota</taxon>
        <taxon>Fungi</taxon>
        <taxon>Dikarya</taxon>
        <taxon>Ascomycota</taxon>
        <taxon>Pezizomycotina</taxon>
        <taxon>Eurotiomycetes</taxon>
        <taxon>Chaetothyriomycetidae</taxon>
        <taxon>Chaetothyriales</taxon>
        <taxon>Herpotrichiellaceae</taxon>
        <taxon>Fonsecaea</taxon>
    </lineage>
</organism>
<name>A0A177FMU5_9EURO</name>
<keyword evidence="3" id="KW-0472">Membrane</keyword>
<dbReference type="Pfam" id="PF07690">
    <property type="entry name" value="MFS_1"/>
    <property type="match status" value="1"/>
</dbReference>
<dbReference type="OrthoDB" id="6499973at2759"/>
<gene>
    <name evidence="5" type="ORF">AYO21_00469</name>
</gene>
<dbReference type="PANTHER" id="PTHR11360:SF315">
    <property type="entry name" value="TRANSPORTER MCH2-RELATED"/>
    <property type="match status" value="1"/>
</dbReference>
<proteinExistence type="inferred from homology"/>
<protein>
    <recommendedName>
        <fullName evidence="4">Major facilitator superfamily (MFS) profile domain-containing protein</fullName>
    </recommendedName>
</protein>
<dbReference type="InterPro" id="IPR036259">
    <property type="entry name" value="MFS_trans_sf"/>
</dbReference>
<dbReference type="InterPro" id="IPR020846">
    <property type="entry name" value="MFS_dom"/>
</dbReference>
<dbReference type="GO" id="GO:0022857">
    <property type="term" value="F:transmembrane transporter activity"/>
    <property type="evidence" value="ECO:0007669"/>
    <property type="project" value="InterPro"/>
</dbReference>
<comment type="caution">
    <text evidence="5">The sequence shown here is derived from an EMBL/GenBank/DDBJ whole genome shotgun (WGS) entry which is preliminary data.</text>
</comment>
<feature type="transmembrane region" description="Helical" evidence="3">
    <location>
        <begin position="382"/>
        <end position="402"/>
    </location>
</feature>